<sequence length="246" mass="27194">MDLVPAPPRSADSPVREEGGRSSGETEVAMAIGGGAGRAGAAAGPSASASAAAPSRYETQKRRDWNTFGQYLRNHRPPLSLGRCSGAHVLEFLRYLDQFGKTKVHAQPCPFFGQPAPPAPCPCPLRQAWGSLDALVGRLRAAFEEHGGRPDANPFAARAVRLFLHDVRDHQARARGITYNKKKKNKNKNNNNNHQNNHNHNHIHNHNHHHIPTATQPQPQPQHQQQRQQQQQHLQQQQSQPPPPPS</sequence>
<name>A0A6V7PZJ4_ANACO</name>
<keyword evidence="7" id="KW-0539">Nucleus</keyword>
<evidence type="ECO:0000256" key="5">
    <source>
        <dbReference type="ARBA" id="ARBA00023125"/>
    </source>
</evidence>
<keyword evidence="5" id="KW-0238">DNA-binding</keyword>
<dbReference type="AlphaFoldDB" id="A0A6V7PZJ4"/>
<dbReference type="PANTHER" id="PTHR31165">
    <property type="entry name" value="PROTEIN G1-LIKE2"/>
    <property type="match status" value="1"/>
</dbReference>
<feature type="compositionally biased region" description="Basic residues" evidence="8">
    <location>
        <begin position="197"/>
        <end position="211"/>
    </location>
</feature>
<dbReference type="GO" id="GO:0003677">
    <property type="term" value="F:DNA binding"/>
    <property type="evidence" value="ECO:0007669"/>
    <property type="project" value="UniProtKB-KW"/>
</dbReference>
<dbReference type="GO" id="GO:0009299">
    <property type="term" value="P:mRNA transcription"/>
    <property type="evidence" value="ECO:0007669"/>
    <property type="project" value="TreeGrafter"/>
</dbReference>
<feature type="region of interest" description="Disordered" evidence="8">
    <location>
        <begin position="1"/>
        <end position="60"/>
    </location>
</feature>
<comment type="subcellular location">
    <subcellularLocation>
        <location evidence="1">Nucleus</location>
    </subcellularLocation>
</comment>
<evidence type="ECO:0000313" key="10">
    <source>
        <dbReference type="EMBL" id="CAD1836173.1"/>
    </source>
</evidence>
<feature type="domain" description="ALOG" evidence="9">
    <location>
        <begin position="56"/>
        <end position="183"/>
    </location>
</feature>
<dbReference type="PROSITE" id="PS51697">
    <property type="entry name" value="ALOG"/>
    <property type="match status" value="1"/>
</dbReference>
<feature type="compositionally biased region" description="Low complexity" evidence="8">
    <location>
        <begin position="221"/>
        <end position="239"/>
    </location>
</feature>
<dbReference type="InterPro" id="IPR006936">
    <property type="entry name" value="ALOG_dom"/>
</dbReference>
<organism evidence="10">
    <name type="scientific">Ananas comosus var. bracteatus</name>
    <name type="common">red pineapple</name>
    <dbReference type="NCBI Taxonomy" id="296719"/>
    <lineage>
        <taxon>Eukaryota</taxon>
        <taxon>Viridiplantae</taxon>
        <taxon>Streptophyta</taxon>
        <taxon>Embryophyta</taxon>
        <taxon>Tracheophyta</taxon>
        <taxon>Spermatophyta</taxon>
        <taxon>Magnoliopsida</taxon>
        <taxon>Liliopsida</taxon>
        <taxon>Poales</taxon>
        <taxon>Bromeliaceae</taxon>
        <taxon>Bromelioideae</taxon>
        <taxon>Ananas</taxon>
    </lineage>
</organism>
<evidence type="ECO:0000256" key="7">
    <source>
        <dbReference type="ARBA" id="ARBA00023242"/>
    </source>
</evidence>
<evidence type="ECO:0000256" key="8">
    <source>
        <dbReference type="SAM" id="MobiDB-lite"/>
    </source>
</evidence>
<feature type="compositionally biased region" description="Low complexity" evidence="8">
    <location>
        <begin position="39"/>
        <end position="56"/>
    </location>
</feature>
<evidence type="ECO:0000256" key="2">
    <source>
        <dbReference type="ARBA" id="ARBA00010308"/>
    </source>
</evidence>
<dbReference type="GO" id="GO:0005634">
    <property type="term" value="C:nucleus"/>
    <property type="evidence" value="ECO:0007669"/>
    <property type="project" value="UniProtKB-SubCell"/>
</dbReference>
<comment type="similarity">
    <text evidence="2">Belongs to the plant homeotic and developmental regulators ALOG protein family.</text>
</comment>
<evidence type="ECO:0000256" key="6">
    <source>
        <dbReference type="ARBA" id="ARBA00023163"/>
    </source>
</evidence>
<gene>
    <name evidence="10" type="ORF">CB5_LOCUS19384</name>
</gene>
<keyword evidence="6" id="KW-0804">Transcription</keyword>
<accession>A0A6V7PZJ4</accession>
<dbReference type="EMBL" id="LR862153">
    <property type="protein sequence ID" value="CAD1836173.1"/>
    <property type="molecule type" value="Genomic_DNA"/>
</dbReference>
<dbReference type="GO" id="GO:0009416">
    <property type="term" value="P:response to light stimulus"/>
    <property type="evidence" value="ECO:0007669"/>
    <property type="project" value="TreeGrafter"/>
</dbReference>
<evidence type="ECO:0000256" key="4">
    <source>
        <dbReference type="ARBA" id="ARBA00023015"/>
    </source>
</evidence>
<keyword evidence="4" id="KW-0805">Transcription regulation</keyword>
<dbReference type="InterPro" id="IPR040222">
    <property type="entry name" value="ALOG"/>
</dbReference>
<evidence type="ECO:0000259" key="9">
    <source>
        <dbReference type="PROSITE" id="PS51697"/>
    </source>
</evidence>
<dbReference type="Pfam" id="PF04852">
    <property type="entry name" value="ALOG_dom"/>
    <property type="match status" value="1"/>
</dbReference>
<keyword evidence="3" id="KW-0217">Developmental protein</keyword>
<evidence type="ECO:0000256" key="1">
    <source>
        <dbReference type="ARBA" id="ARBA00004123"/>
    </source>
</evidence>
<dbReference type="PANTHER" id="PTHR31165:SF122">
    <property type="entry name" value="PROTEIN G1-LIKE1"/>
    <property type="match status" value="1"/>
</dbReference>
<feature type="region of interest" description="Disordered" evidence="8">
    <location>
        <begin position="173"/>
        <end position="246"/>
    </location>
</feature>
<reference evidence="10" key="1">
    <citation type="submission" date="2020-07" db="EMBL/GenBank/DDBJ databases">
        <authorList>
            <person name="Lin J."/>
        </authorList>
    </citation>
    <scope>NUCLEOTIDE SEQUENCE</scope>
</reference>
<evidence type="ECO:0000256" key="3">
    <source>
        <dbReference type="ARBA" id="ARBA00022473"/>
    </source>
</evidence>
<proteinExistence type="inferred from homology"/>
<protein>
    <recommendedName>
        <fullName evidence="9">ALOG domain-containing protein</fullName>
    </recommendedName>
</protein>